<protein>
    <submittedName>
        <fullName evidence="2">Uncharacterized protein</fullName>
    </submittedName>
</protein>
<organism evidence="2 3">
    <name type="scientific">Vibrio coralliilyticus</name>
    <dbReference type="NCBI Taxonomy" id="190893"/>
    <lineage>
        <taxon>Bacteria</taxon>
        <taxon>Pseudomonadati</taxon>
        <taxon>Pseudomonadota</taxon>
        <taxon>Gammaproteobacteria</taxon>
        <taxon>Vibrionales</taxon>
        <taxon>Vibrionaceae</taxon>
        <taxon>Vibrio</taxon>
    </lineage>
</organism>
<dbReference type="EMBL" id="VTXP01000015">
    <property type="protein sequence ID" value="NOJ25202.1"/>
    <property type="molecule type" value="Genomic_DNA"/>
</dbReference>
<evidence type="ECO:0000313" key="2">
    <source>
        <dbReference type="EMBL" id="NOJ25202.1"/>
    </source>
</evidence>
<evidence type="ECO:0000313" key="3">
    <source>
        <dbReference type="Proteomes" id="UP000576645"/>
    </source>
</evidence>
<dbReference type="Proteomes" id="UP000576645">
    <property type="component" value="Unassembled WGS sequence"/>
</dbReference>
<sequence length="65" mass="7946">MWVSMIFFYVMFLVVAQKKGKIVNIKKLDLPEGNNSSSTKLSMLHKKDERYQQVERHRRRNEWFE</sequence>
<name>A0AAP6ZUD2_9VIBR</name>
<dbReference type="RefSeq" id="WP_171353698.1">
    <property type="nucleotide sequence ID" value="NZ_VTXP01000015.1"/>
</dbReference>
<feature type="compositionally biased region" description="Basic and acidic residues" evidence="1">
    <location>
        <begin position="45"/>
        <end position="65"/>
    </location>
</feature>
<accession>A0AAP6ZUD2</accession>
<proteinExistence type="predicted"/>
<evidence type="ECO:0000256" key="1">
    <source>
        <dbReference type="SAM" id="MobiDB-lite"/>
    </source>
</evidence>
<feature type="region of interest" description="Disordered" evidence="1">
    <location>
        <begin position="35"/>
        <end position="65"/>
    </location>
</feature>
<comment type="caution">
    <text evidence="2">The sequence shown here is derived from an EMBL/GenBank/DDBJ whole genome shotgun (WGS) entry which is preliminary data.</text>
</comment>
<reference evidence="2 3" key="1">
    <citation type="submission" date="2019-09" db="EMBL/GenBank/DDBJ databases">
        <title>Draft genome sequencing and comparative genomics of hatchery-associated Vibrios.</title>
        <authorList>
            <person name="Kehlet-Delgado H."/>
            <person name="Mueller R.S."/>
        </authorList>
    </citation>
    <scope>NUCLEOTIDE SEQUENCE [LARGE SCALE GENOMIC DNA]</scope>
    <source>
        <strain evidence="2 3">09-121-3</strain>
    </source>
</reference>
<dbReference type="AlphaFoldDB" id="A0AAP6ZUD2"/>
<gene>
    <name evidence="2" type="ORF">F0238_20985</name>
</gene>